<protein>
    <submittedName>
        <fullName evidence="9">Replication endonuclease</fullName>
    </submittedName>
</protein>
<dbReference type="InterPro" id="IPR008766">
    <property type="entry name" value="Replication_gene_A-like"/>
</dbReference>
<comment type="similarity">
    <text evidence="2">Belongs to the phage GPA family.</text>
</comment>
<keyword evidence="4" id="KW-0540">Nuclease</keyword>
<evidence type="ECO:0000313" key="9">
    <source>
        <dbReference type="EMBL" id="QPF11503.1"/>
    </source>
</evidence>
<feature type="region of interest" description="Disordered" evidence="7">
    <location>
        <begin position="694"/>
        <end position="714"/>
    </location>
</feature>
<dbReference type="GO" id="GO:0016787">
    <property type="term" value="F:hydrolase activity"/>
    <property type="evidence" value="ECO:0007669"/>
    <property type="project" value="UniProtKB-KW"/>
</dbReference>
<evidence type="ECO:0000256" key="6">
    <source>
        <dbReference type="ARBA" id="ARBA00022801"/>
    </source>
</evidence>
<keyword evidence="3" id="KW-0235">DNA replication</keyword>
<evidence type="ECO:0000256" key="5">
    <source>
        <dbReference type="ARBA" id="ARBA00022759"/>
    </source>
</evidence>
<organism evidence="9 10">
    <name type="scientific">Raoultella terrigena</name>
    <name type="common">Klebsiella terrigena</name>
    <dbReference type="NCBI Taxonomy" id="577"/>
    <lineage>
        <taxon>Bacteria</taxon>
        <taxon>Pseudomonadati</taxon>
        <taxon>Pseudomonadota</taxon>
        <taxon>Gammaproteobacteria</taxon>
        <taxon>Enterobacterales</taxon>
        <taxon>Enterobacteriaceae</taxon>
        <taxon>Klebsiella/Raoultella group</taxon>
        <taxon>Raoultella</taxon>
    </lineage>
</organism>
<dbReference type="AlphaFoldDB" id="A0AAP9XXL4"/>
<sequence length="889" mass="101384">MGGDSNEGKHYAFAWNSPDYNVSSANRLTSALDFTSENHDDAGSGISYITPDGNRRTLFRDDVVELCPARTGLVEKERYKQRAREQYLRRRLQRLPSFIRRRFSIQLEALDRQNPGDAVKWLIGTFERHILRRIEAVNAQYLPQDSIPAILLPLREDFHLLPWANKKRLKRLAYKLANLMKSEFMREFDFRYEKTADVEFSTVYAYGAIASKATSLNIAIPGWNQYCDEVLTAEDALRVIARLQKEKWWLGKLRKIHDRWREHLMIAASYVSKVASPYCSEPCLREWVAQKKANFEYLQAMELEDQDTGERISLLDKVMGSVSNPKIARHELMVRMRGFEDMANEMGLVGMFYTLTAPSRYHATHVHSGKRNDKYCNASPRKTQKYLCNVWSRVRAKWGREGIRTFGFRVAEPHHDGTPHWHLLLFLRPEEVELATDIFHEYALQEDGNERGAAEYRFTAKLIDEEFGSATGYIAKYISKNIDGYGMDGEFDHESGKPVKEMAKRVRAWASRWSIRQFQQIGGAPVSTWRELRRLGSRELVLHPELEAARAAADAPDWPGYINAQGGPFVTRDCLRVRLNYEYTENGNDYGDTVAKITGVYCPFTISEAVIYTRTNDYKIVPKRKPSPVENLTLEGRDAAPWSSVNNCTGRAGSDEKPPSKTAVSADKTAPDDSSVTELPLNIEDLRRYSRQQRQEITSRLRKSARESSDQAFTRTARGLRTSIDDETALAWGPKIIAAKDMSLTLEEAEQRWREQLRVEALRRADSYAAAASEFQKKKSEAALLQLNGAAANGQGRNSPLQGISGISQEVPDYVIAELNRSNIVLSDGEVRLLVGGCILSRGEMEFAIREGELIVERRLFKHANHAPASWTRQSELLDCCQRAIRKKL</sequence>
<evidence type="ECO:0000256" key="7">
    <source>
        <dbReference type="SAM" id="MobiDB-lite"/>
    </source>
</evidence>
<evidence type="ECO:0000256" key="1">
    <source>
        <dbReference type="ARBA" id="ARBA00003293"/>
    </source>
</evidence>
<evidence type="ECO:0000256" key="2">
    <source>
        <dbReference type="ARBA" id="ARBA00009260"/>
    </source>
</evidence>
<dbReference type="GO" id="GO:0006260">
    <property type="term" value="P:DNA replication"/>
    <property type="evidence" value="ECO:0007669"/>
    <property type="project" value="UniProtKB-KW"/>
</dbReference>
<evidence type="ECO:0000259" key="8">
    <source>
        <dbReference type="Pfam" id="PF05840"/>
    </source>
</evidence>
<feature type="region of interest" description="Disordered" evidence="7">
    <location>
        <begin position="643"/>
        <end position="676"/>
    </location>
</feature>
<dbReference type="GO" id="GO:0004519">
    <property type="term" value="F:endonuclease activity"/>
    <property type="evidence" value="ECO:0007669"/>
    <property type="project" value="UniProtKB-KW"/>
</dbReference>
<accession>A0AAP9XXL4</accession>
<name>A0AAP9XXL4_RAOTE</name>
<proteinExistence type="inferred from homology"/>
<reference evidence="9 10" key="1">
    <citation type="submission" date="2020-10" db="EMBL/GenBank/DDBJ databases">
        <title>Resistance determinants and their genetic context in bacteria from a longitudinal study of pigs reared under conventional and antibiotic-free husbandry practices.</title>
        <authorList>
            <person name="Poulin-Laprade D."/>
            <person name="Brouard J.-S."/>
            <person name="Gagnon N."/>
            <person name="Turcotte A."/>
            <person name="Langlois A."/>
            <person name="Matte J.J."/>
            <person name="Carrillo C.D."/>
            <person name="Zaheer R."/>
            <person name="McAllister T."/>
            <person name="Topp E."/>
            <person name="Talbot G."/>
        </authorList>
    </citation>
    <scope>NUCLEOTIDE SEQUENCE [LARGE SCALE GENOMIC DNA]</scope>
    <source>
        <strain evidence="9 10">Res13-Abat-PEB01-P1-04-A</strain>
    </source>
</reference>
<comment type="function">
    <text evidence="1">Possible endonuclease which induces a single-strand cut and initiates DNA replication.</text>
</comment>
<dbReference type="Pfam" id="PF05840">
    <property type="entry name" value="Phage_GPA"/>
    <property type="match status" value="1"/>
</dbReference>
<evidence type="ECO:0000256" key="4">
    <source>
        <dbReference type="ARBA" id="ARBA00022722"/>
    </source>
</evidence>
<keyword evidence="5 9" id="KW-0255">Endonuclease</keyword>
<gene>
    <name evidence="9" type="ORF">IMO34_16780</name>
</gene>
<evidence type="ECO:0000256" key="3">
    <source>
        <dbReference type="ARBA" id="ARBA00022705"/>
    </source>
</evidence>
<feature type="compositionally biased region" description="Basic and acidic residues" evidence="7">
    <location>
        <begin position="694"/>
        <end position="709"/>
    </location>
</feature>
<dbReference type="Proteomes" id="UP000594500">
    <property type="component" value="Chromosome"/>
</dbReference>
<feature type="domain" description="Replication gene A protein-like" evidence="8">
    <location>
        <begin position="169"/>
        <end position="485"/>
    </location>
</feature>
<evidence type="ECO:0000313" key="10">
    <source>
        <dbReference type="Proteomes" id="UP000594500"/>
    </source>
</evidence>
<dbReference type="EMBL" id="CP062916">
    <property type="protein sequence ID" value="QPF11503.1"/>
    <property type="molecule type" value="Genomic_DNA"/>
</dbReference>
<keyword evidence="6" id="KW-0378">Hydrolase</keyword>